<comment type="caution">
    <text evidence="1">The sequence shown here is derived from an EMBL/GenBank/DDBJ whole genome shotgun (WGS) entry which is preliminary data.</text>
</comment>
<reference evidence="1 2" key="1">
    <citation type="submission" date="2020-04" db="EMBL/GenBank/DDBJ databases">
        <title>Molecular characterization of pseudomonads from Agaricus bisporus reveal novel blotch 2 pathogens in Western Europe.</title>
        <authorList>
            <person name="Taparia T."/>
            <person name="Krijger M."/>
            <person name="Haynes E."/>
            <person name="Elpinstone J.G."/>
            <person name="Noble R."/>
            <person name="Van Der Wolf J."/>
        </authorList>
    </citation>
    <scope>NUCLEOTIDE SEQUENCE [LARGE SCALE GENOMIC DNA]</scope>
    <source>
        <strain evidence="1 2">P7774</strain>
    </source>
</reference>
<dbReference type="EMBL" id="JACARY010000051">
    <property type="protein sequence ID" value="NWD97213.1"/>
    <property type="molecule type" value="Genomic_DNA"/>
</dbReference>
<sequence>MFDSTCKLGELSETVAYLEGAKKSNKALCESELKKFFRSFFKGVSFIDQKTMYVQFSGKIEKLGRRNFDYFLKSGVLELYQEKNVDKFYVVSATYQDSVYKFLNDNFVDVKIKTVIEYLRS</sequence>
<dbReference type="Proteomes" id="UP000572863">
    <property type="component" value="Unassembled WGS sequence"/>
</dbReference>
<name>A0ABX2R0F1_9PSED</name>
<organism evidence="1 2">
    <name type="scientific">Pseudomonas reactans</name>
    <dbReference type="NCBI Taxonomy" id="117680"/>
    <lineage>
        <taxon>Bacteria</taxon>
        <taxon>Pseudomonadati</taxon>
        <taxon>Pseudomonadota</taxon>
        <taxon>Gammaproteobacteria</taxon>
        <taxon>Pseudomonadales</taxon>
        <taxon>Pseudomonadaceae</taxon>
        <taxon>Pseudomonas</taxon>
    </lineage>
</organism>
<dbReference type="RefSeq" id="WP_177061148.1">
    <property type="nucleotide sequence ID" value="NZ_JACARY010000051.1"/>
</dbReference>
<proteinExistence type="predicted"/>
<protein>
    <submittedName>
        <fullName evidence="1">Uncharacterized protein</fullName>
    </submittedName>
</protein>
<evidence type="ECO:0000313" key="1">
    <source>
        <dbReference type="EMBL" id="NWD97213.1"/>
    </source>
</evidence>
<keyword evidence="2" id="KW-1185">Reference proteome</keyword>
<accession>A0ABX2R0F1</accession>
<evidence type="ECO:0000313" key="2">
    <source>
        <dbReference type="Proteomes" id="UP000572863"/>
    </source>
</evidence>
<gene>
    <name evidence="1" type="ORF">HX871_22550</name>
</gene>